<feature type="region of interest" description="Disordered" evidence="1">
    <location>
        <begin position="213"/>
        <end position="252"/>
    </location>
</feature>
<gene>
    <name evidence="2" type="ORF">ANN_24587</name>
</gene>
<evidence type="ECO:0000313" key="3">
    <source>
        <dbReference type="Proteomes" id="UP001148838"/>
    </source>
</evidence>
<organism evidence="2 3">
    <name type="scientific">Periplaneta americana</name>
    <name type="common">American cockroach</name>
    <name type="synonym">Blatta americana</name>
    <dbReference type="NCBI Taxonomy" id="6978"/>
    <lineage>
        <taxon>Eukaryota</taxon>
        <taxon>Metazoa</taxon>
        <taxon>Ecdysozoa</taxon>
        <taxon>Arthropoda</taxon>
        <taxon>Hexapoda</taxon>
        <taxon>Insecta</taxon>
        <taxon>Pterygota</taxon>
        <taxon>Neoptera</taxon>
        <taxon>Polyneoptera</taxon>
        <taxon>Dictyoptera</taxon>
        <taxon>Blattodea</taxon>
        <taxon>Blattoidea</taxon>
        <taxon>Blattidae</taxon>
        <taxon>Blattinae</taxon>
        <taxon>Periplaneta</taxon>
    </lineage>
</organism>
<name>A0ABQ8S3M2_PERAM</name>
<reference evidence="2 3" key="1">
    <citation type="journal article" date="2022" name="Allergy">
        <title>Genome assembly and annotation of Periplaneta americana reveal a comprehensive cockroach allergen profile.</title>
        <authorList>
            <person name="Wang L."/>
            <person name="Xiong Q."/>
            <person name="Saelim N."/>
            <person name="Wang L."/>
            <person name="Nong W."/>
            <person name="Wan A.T."/>
            <person name="Shi M."/>
            <person name="Liu X."/>
            <person name="Cao Q."/>
            <person name="Hui J.H.L."/>
            <person name="Sookrung N."/>
            <person name="Leung T.F."/>
            <person name="Tungtrongchitr A."/>
            <person name="Tsui S.K.W."/>
        </authorList>
    </citation>
    <scope>NUCLEOTIDE SEQUENCE [LARGE SCALE GENOMIC DNA]</scope>
    <source>
        <strain evidence="2">PWHHKU_190912</strain>
    </source>
</reference>
<accession>A0ABQ8S3M2</accession>
<sequence length="383" mass="44272">MKLNESEFSQKTSSVAEFVDNRTTKCNCSRFHQLRLPIMKPPIVCNLRPDFTMMTIRCGQSVGFFVYLKVLPPQFFRYISCRQHSLKMVTELTWNDEYGCVYSKQKVIIKHYCGKYKIIKYVLFNDARNCRGYSASPVYRNFVPLEFFYMPLESRSAAPHLQHELTPPHLTCQPDDRHIRTLSPLLPHVREERGTEGQSCPIIQLQYRLKTTEKPALSVPEENGKKSPPAETAGQDKEHRHPNKKRYAGCRSSTESYPEFARIGLRENPGKNLNQVTCPDRDSNPGHLVSRPDALTVIPQASGAVRSGEQEGYGNGILREIRRSPKCRCKRHPRRNKGPIFYDRTRRYKLHRCFKSCHYKLKSIAAVTKTRTAVIACYRQPME</sequence>
<protein>
    <submittedName>
        <fullName evidence="2">Uncharacterized protein</fullName>
    </submittedName>
</protein>
<dbReference type="Proteomes" id="UP001148838">
    <property type="component" value="Unassembled WGS sequence"/>
</dbReference>
<keyword evidence="3" id="KW-1185">Reference proteome</keyword>
<evidence type="ECO:0000256" key="1">
    <source>
        <dbReference type="SAM" id="MobiDB-lite"/>
    </source>
</evidence>
<comment type="caution">
    <text evidence="2">The sequence shown here is derived from an EMBL/GenBank/DDBJ whole genome shotgun (WGS) entry which is preliminary data.</text>
</comment>
<proteinExistence type="predicted"/>
<evidence type="ECO:0000313" key="2">
    <source>
        <dbReference type="EMBL" id="KAJ4428543.1"/>
    </source>
</evidence>
<dbReference type="EMBL" id="JAJSOF020000037">
    <property type="protein sequence ID" value="KAJ4428543.1"/>
    <property type="molecule type" value="Genomic_DNA"/>
</dbReference>